<dbReference type="RefSeq" id="WP_013252048.1">
    <property type="nucleotide sequence ID" value="NC_014363.1"/>
</dbReference>
<gene>
    <name evidence="1" type="ordered locus">Olsu_1189</name>
</gene>
<dbReference type="GeneID" id="78513239"/>
<keyword evidence="2" id="KW-1185">Reference proteome</keyword>
<dbReference type="KEGG" id="ols:Olsu_1189"/>
<dbReference type="EMBL" id="CP002106">
    <property type="protein sequence ID" value="ADK68296.1"/>
    <property type="molecule type" value="Genomic_DNA"/>
</dbReference>
<dbReference type="AlphaFoldDB" id="E1QVZ3"/>
<protein>
    <submittedName>
        <fullName evidence="1">Uncharacterized protein</fullName>
    </submittedName>
</protein>
<dbReference type="Proteomes" id="UP000000333">
    <property type="component" value="Chromosome"/>
</dbReference>
<evidence type="ECO:0000313" key="2">
    <source>
        <dbReference type="Proteomes" id="UP000000333"/>
    </source>
</evidence>
<evidence type="ECO:0000313" key="1">
    <source>
        <dbReference type="EMBL" id="ADK68296.1"/>
    </source>
</evidence>
<organism evidence="1 2">
    <name type="scientific">Olsenella uli (strain ATCC 49627 / DSM 7084 / CCUG 31166 / CIP 109912 / JCM 12494 / LMG 11480 / NCIMB 702895 / VPI D76D-27C)</name>
    <name type="common">Lactobacillus uli</name>
    <dbReference type="NCBI Taxonomy" id="633147"/>
    <lineage>
        <taxon>Bacteria</taxon>
        <taxon>Bacillati</taxon>
        <taxon>Actinomycetota</taxon>
        <taxon>Coriobacteriia</taxon>
        <taxon>Coriobacteriales</taxon>
        <taxon>Atopobiaceae</taxon>
        <taxon>Olsenella</taxon>
    </lineage>
</organism>
<dbReference type="HOGENOM" id="CLU_1234000_0_0_11"/>
<accession>E1QVZ3</accession>
<name>E1QVZ3_OLSUV</name>
<sequence length="224" mass="25130">MANPYIEPNPIEVLVKEICHALMADCYIAALEVALTLPDICSQAESGASKGSRSLYEVWYDEHIPCMPQMDRIDVSNPEPRIPDTLHMPNFDGKACYVLRCRLLHNGNVLIDDRYAEEGRKPRGIEVGEVSFDVGTACICSVVPEDKRNPIGNNPEDKRIVINLVYLCLVLAEAALACYQTSEHKERYEAVRVQITANGTDTRGLESRSVSEWINHFELSMYLA</sequence>
<proteinExistence type="predicted"/>
<reference evidence="1 2" key="1">
    <citation type="journal article" date="2010" name="Stand. Genomic Sci.">
        <title>Complete genome sequence of Olsenella uli type strain (VPI D76D-27C).</title>
        <authorList>
            <person name="Goker M."/>
            <person name="Held B."/>
            <person name="Lucas S."/>
            <person name="Nolan M."/>
            <person name="Yasawong M."/>
            <person name="Glavina Del Rio T."/>
            <person name="Tice H."/>
            <person name="Cheng J.F."/>
            <person name="Bruce D."/>
            <person name="Detter J.C."/>
            <person name="Tapia R."/>
            <person name="Han C."/>
            <person name="Goodwin L."/>
            <person name="Pitluck S."/>
            <person name="Liolios K."/>
            <person name="Ivanova N."/>
            <person name="Mavromatis K."/>
            <person name="Mikhailova N."/>
            <person name="Pati A."/>
            <person name="Chen A."/>
            <person name="Palaniappan K."/>
            <person name="Land M."/>
            <person name="Hauser L."/>
            <person name="Chang Y.J."/>
            <person name="Jeffries C.D."/>
            <person name="Rohde M."/>
            <person name="Sikorski J."/>
            <person name="Pukall R."/>
            <person name="Woyke T."/>
            <person name="Bristow J."/>
            <person name="Eisen J.A."/>
            <person name="Markowitz V."/>
            <person name="Hugenholtz P."/>
            <person name="Kyrpides N.C."/>
            <person name="Klenk H.P."/>
            <person name="Lapidus A."/>
        </authorList>
    </citation>
    <scope>NUCLEOTIDE SEQUENCE [LARGE SCALE GENOMIC DNA]</scope>
    <source>
        <strain evidence="2">ATCC 49627 / DSM 7084 / CIP 109912 / JCM 12494 / NCIMB 702895 / VPI D76D-27C</strain>
    </source>
</reference>